<protein>
    <recommendedName>
        <fullName evidence="3 10">T-complex protein 1 subunit delta</fullName>
    </recommendedName>
</protein>
<dbReference type="PROSITE" id="PS00995">
    <property type="entry name" value="TCP1_3"/>
    <property type="match status" value="1"/>
</dbReference>
<gene>
    <name evidence="11" type="ORF">PPAR00522_LOCUS16894</name>
</gene>
<dbReference type="InterPro" id="IPR002194">
    <property type="entry name" value="Chaperonin_TCP-1_CS"/>
</dbReference>
<evidence type="ECO:0000256" key="5">
    <source>
        <dbReference type="ARBA" id="ARBA00022741"/>
    </source>
</evidence>
<keyword evidence="5 9" id="KW-0547">Nucleotide-binding</keyword>
<dbReference type="PROSITE" id="PS00750">
    <property type="entry name" value="TCP1_1"/>
    <property type="match status" value="1"/>
</dbReference>
<keyword evidence="6 9" id="KW-0067">ATP-binding</keyword>
<dbReference type="InterPro" id="IPR017998">
    <property type="entry name" value="Chaperone_TCP-1"/>
</dbReference>
<keyword evidence="4" id="KW-0963">Cytoplasm</keyword>
<reference evidence="11" key="1">
    <citation type="submission" date="2021-01" db="EMBL/GenBank/DDBJ databases">
        <authorList>
            <person name="Corre E."/>
            <person name="Pelletier E."/>
            <person name="Niang G."/>
            <person name="Scheremetjew M."/>
            <person name="Finn R."/>
            <person name="Kale V."/>
            <person name="Holt S."/>
            <person name="Cochrane G."/>
            <person name="Meng A."/>
            <person name="Brown T."/>
            <person name="Cohen L."/>
        </authorList>
    </citation>
    <scope>NUCLEOTIDE SEQUENCE</scope>
    <source>
        <strain evidence="11">SAG 63-3</strain>
    </source>
</reference>
<dbReference type="InterPro" id="IPR027409">
    <property type="entry name" value="GroEL-like_apical_dom_sf"/>
</dbReference>
<dbReference type="InterPro" id="IPR027413">
    <property type="entry name" value="GROEL-like_equatorial_sf"/>
</dbReference>
<dbReference type="CDD" id="cd03338">
    <property type="entry name" value="TCP1_delta"/>
    <property type="match status" value="1"/>
</dbReference>
<evidence type="ECO:0000256" key="6">
    <source>
        <dbReference type="ARBA" id="ARBA00022840"/>
    </source>
</evidence>
<dbReference type="NCBIfam" id="NF041083">
    <property type="entry name" value="thermosome_beta"/>
    <property type="match status" value="1"/>
</dbReference>
<dbReference type="GO" id="GO:0016887">
    <property type="term" value="F:ATP hydrolysis activity"/>
    <property type="evidence" value="ECO:0007669"/>
    <property type="project" value="InterPro"/>
</dbReference>
<dbReference type="InterPro" id="IPR053374">
    <property type="entry name" value="TCP-1_chaperonin"/>
</dbReference>
<accession>A0A7S0VJK2</accession>
<dbReference type="PRINTS" id="PR00304">
    <property type="entry name" value="TCOMPLEXTCP1"/>
</dbReference>
<evidence type="ECO:0000256" key="7">
    <source>
        <dbReference type="ARBA" id="ARBA00023186"/>
    </source>
</evidence>
<dbReference type="GO" id="GO:0140662">
    <property type="term" value="F:ATP-dependent protein folding chaperone"/>
    <property type="evidence" value="ECO:0007669"/>
    <property type="project" value="InterPro"/>
</dbReference>
<dbReference type="GO" id="GO:0051082">
    <property type="term" value="F:unfolded protein binding"/>
    <property type="evidence" value="ECO:0007669"/>
    <property type="project" value="InterPro"/>
</dbReference>
<dbReference type="InterPro" id="IPR002423">
    <property type="entry name" value="Cpn60/GroEL/TCP-1"/>
</dbReference>
<evidence type="ECO:0000256" key="2">
    <source>
        <dbReference type="ARBA" id="ARBA00008020"/>
    </source>
</evidence>
<name>A0A7S0VJK2_9CHLO</name>
<evidence type="ECO:0000256" key="3">
    <source>
        <dbReference type="ARBA" id="ARBA00016107"/>
    </source>
</evidence>
<dbReference type="GO" id="GO:0005737">
    <property type="term" value="C:cytoplasm"/>
    <property type="evidence" value="ECO:0007669"/>
    <property type="project" value="UniProtKB-SubCell"/>
</dbReference>
<dbReference type="GO" id="GO:0005524">
    <property type="term" value="F:ATP binding"/>
    <property type="evidence" value="ECO:0007669"/>
    <property type="project" value="UniProtKB-KW"/>
</dbReference>
<dbReference type="InterPro" id="IPR054827">
    <property type="entry name" value="thermosome_alpha"/>
</dbReference>
<comment type="subcellular location">
    <subcellularLocation>
        <location evidence="1">Cytoplasm</location>
    </subcellularLocation>
</comment>
<dbReference type="Gene3D" id="1.10.560.10">
    <property type="entry name" value="GroEL-like equatorial domain"/>
    <property type="match status" value="1"/>
</dbReference>
<dbReference type="NCBIfam" id="NF041082">
    <property type="entry name" value="thermosome_alpha"/>
    <property type="match status" value="1"/>
</dbReference>
<dbReference type="SUPFAM" id="SSF52029">
    <property type="entry name" value="GroEL apical domain-like"/>
    <property type="match status" value="1"/>
</dbReference>
<comment type="similarity">
    <text evidence="2 9">Belongs to the TCP-1 chaperonin family.</text>
</comment>
<evidence type="ECO:0000256" key="1">
    <source>
        <dbReference type="ARBA" id="ARBA00004496"/>
    </source>
</evidence>
<dbReference type="FunFam" id="3.50.7.10:FF:000010">
    <property type="entry name" value="T-complex protein 1 subunit delta"/>
    <property type="match status" value="1"/>
</dbReference>
<comment type="function">
    <text evidence="8">Molecular chaperone; assists the folding of proteins upon ATP hydrolysis. Known to play a role, in vitro, in the folding of actin and tubulin.</text>
</comment>
<proteinExistence type="inferred from homology"/>
<sequence>MAQPKQKHEMYKESARKKDVRTTNIEAAKVVADAVRTSLGPKGMDKMVASPDGQVIITNDGATILQKMTVVQPAAKMLVELSKSQDVVAGDGTTSVVVICGALLKKCQELLAQGVHPTVISDSFNKAANKACEILESIAIPVNLEDRESLLRAATTSLSSKVVSQYSSLLSPMAVDSVLKVMDPNRPGLLDLRDIRVVCKSGGTIDDSEMVDGIVFDQKTAKTAGGPTRMDNAKIGLIQFQISPPKPDMENNVIVSDYTQMDRVYKEERNYILNAVKKIKASGCNVLLIQKSILRDAVSELALHYLAKAKILVIRDIERDDIEFISKTLNCLPIAHIDHMKPEKLGLAKIVEEVDCGKGSVVKITGIENSGRTATVLLRGSNKLVLEEADRSLHDALCVIRCLVTKRFLIPGGASPEMEIDLQLNDWSRTLQGMESFCVRAFAQALEVVPYTLAENAGLNPIRIVTELRSMHAAGQKYAGINVKKNAITDMVEAKVVQPLLVTTSALTLATECVRMILKIDDIVPVR</sequence>
<dbReference type="Pfam" id="PF00118">
    <property type="entry name" value="Cpn60_TCP1"/>
    <property type="match status" value="1"/>
</dbReference>
<evidence type="ECO:0000256" key="4">
    <source>
        <dbReference type="ARBA" id="ARBA00022490"/>
    </source>
</evidence>
<dbReference type="NCBIfam" id="TIGR02342">
    <property type="entry name" value="chap_CCT_delta"/>
    <property type="match status" value="1"/>
</dbReference>
<dbReference type="SUPFAM" id="SSF54849">
    <property type="entry name" value="GroEL-intermediate domain like"/>
    <property type="match status" value="1"/>
</dbReference>
<dbReference type="Gene3D" id="3.30.260.10">
    <property type="entry name" value="TCP-1-like chaperonin intermediate domain"/>
    <property type="match status" value="1"/>
</dbReference>
<dbReference type="Gene3D" id="3.50.7.10">
    <property type="entry name" value="GroEL"/>
    <property type="match status" value="1"/>
</dbReference>
<dbReference type="AlphaFoldDB" id="A0A7S0VJK2"/>
<evidence type="ECO:0000256" key="9">
    <source>
        <dbReference type="RuleBase" id="RU004187"/>
    </source>
</evidence>
<dbReference type="PANTHER" id="PTHR11353">
    <property type="entry name" value="CHAPERONIN"/>
    <property type="match status" value="1"/>
</dbReference>
<keyword evidence="7 9" id="KW-0143">Chaperone</keyword>
<evidence type="ECO:0000313" key="11">
    <source>
        <dbReference type="EMBL" id="CAD8783898.1"/>
    </source>
</evidence>
<dbReference type="InterPro" id="IPR012717">
    <property type="entry name" value="Chap_CCT_delta"/>
</dbReference>
<dbReference type="SUPFAM" id="SSF48592">
    <property type="entry name" value="GroEL equatorial domain-like"/>
    <property type="match status" value="1"/>
</dbReference>
<evidence type="ECO:0000256" key="10">
    <source>
        <dbReference type="RuleBase" id="RU004192"/>
    </source>
</evidence>
<organism evidence="11">
    <name type="scientific">Polytomella parva</name>
    <dbReference type="NCBI Taxonomy" id="51329"/>
    <lineage>
        <taxon>Eukaryota</taxon>
        <taxon>Viridiplantae</taxon>
        <taxon>Chlorophyta</taxon>
        <taxon>core chlorophytes</taxon>
        <taxon>Chlorophyceae</taxon>
        <taxon>CS clade</taxon>
        <taxon>Chlamydomonadales</taxon>
        <taxon>Chlamydomonadaceae</taxon>
        <taxon>Polytomella</taxon>
    </lineage>
</organism>
<dbReference type="InterPro" id="IPR027410">
    <property type="entry name" value="TCP-1-like_intermed_sf"/>
</dbReference>
<dbReference type="EMBL" id="HBFM01026138">
    <property type="protein sequence ID" value="CAD8783898.1"/>
    <property type="molecule type" value="Transcribed_RNA"/>
</dbReference>
<evidence type="ECO:0000256" key="8">
    <source>
        <dbReference type="ARBA" id="ARBA00024677"/>
    </source>
</evidence>